<protein>
    <submittedName>
        <fullName evidence="2">ISL3 family transposase</fullName>
    </submittedName>
</protein>
<organism evidence="2">
    <name type="scientific">Streptomyces sp. NBC_00003</name>
    <dbReference type="NCBI Taxonomy" id="2903608"/>
    <lineage>
        <taxon>Bacteria</taxon>
        <taxon>Bacillati</taxon>
        <taxon>Actinomycetota</taxon>
        <taxon>Actinomycetes</taxon>
        <taxon>Kitasatosporales</taxon>
        <taxon>Streptomycetaceae</taxon>
        <taxon>Streptomyces</taxon>
    </lineage>
</organism>
<dbReference type="PANTHER" id="PTHR33498:SF1">
    <property type="entry name" value="TRANSPOSASE FOR INSERTION SEQUENCE ELEMENT IS1557"/>
    <property type="match status" value="1"/>
</dbReference>
<dbReference type="PANTHER" id="PTHR33498">
    <property type="entry name" value="TRANSPOSASE FOR INSERTION SEQUENCE ELEMENT IS1557"/>
    <property type="match status" value="1"/>
</dbReference>
<dbReference type="Pfam" id="PF14690">
    <property type="entry name" value="Zn_ribbon_ISL3"/>
    <property type="match status" value="1"/>
</dbReference>
<dbReference type="InterPro" id="IPR017894">
    <property type="entry name" value="HTH_IS21_transposase_type"/>
</dbReference>
<dbReference type="PROSITE" id="PS50531">
    <property type="entry name" value="HTH_IS21"/>
    <property type="match status" value="1"/>
</dbReference>
<reference evidence="2" key="1">
    <citation type="submission" date="2022-10" db="EMBL/GenBank/DDBJ databases">
        <title>The complete genomes of actinobacterial strains from the NBC collection.</title>
        <authorList>
            <person name="Joergensen T.S."/>
            <person name="Alvarez Arevalo M."/>
            <person name="Sterndorff E.B."/>
            <person name="Faurdal D."/>
            <person name="Vuksanovic O."/>
            <person name="Mourched A.-S."/>
            <person name="Charusanti P."/>
            <person name="Shaw S."/>
            <person name="Blin K."/>
            <person name="Weber T."/>
        </authorList>
    </citation>
    <scope>NUCLEOTIDE SEQUENCE</scope>
    <source>
        <strain evidence="2">NBC_00003</strain>
    </source>
</reference>
<accession>A0AAU2UWB5</accession>
<evidence type="ECO:0000313" key="2">
    <source>
        <dbReference type="EMBL" id="WTW59249.1"/>
    </source>
</evidence>
<dbReference type="InterPro" id="IPR002560">
    <property type="entry name" value="Transposase_DDE"/>
</dbReference>
<dbReference type="Pfam" id="PF01610">
    <property type="entry name" value="DDE_Tnp_ISL3"/>
    <property type="match status" value="1"/>
</dbReference>
<dbReference type="NCBIfam" id="NF033550">
    <property type="entry name" value="transpos_ISL3"/>
    <property type="match status" value="1"/>
</dbReference>
<proteinExistence type="predicted"/>
<gene>
    <name evidence="2" type="ORF">OG549_00495</name>
</gene>
<evidence type="ECO:0000259" key="1">
    <source>
        <dbReference type="PROSITE" id="PS50531"/>
    </source>
</evidence>
<dbReference type="EMBL" id="CP108318">
    <property type="protein sequence ID" value="WTW59249.1"/>
    <property type="molecule type" value="Genomic_DNA"/>
</dbReference>
<dbReference type="InterPro" id="IPR047951">
    <property type="entry name" value="Transpos_ISL3"/>
</dbReference>
<dbReference type="AlphaFoldDB" id="A0AAU2UWB5"/>
<feature type="domain" description="HTH IS21-type" evidence="1">
    <location>
        <begin position="295"/>
        <end position="359"/>
    </location>
</feature>
<dbReference type="InterPro" id="IPR029261">
    <property type="entry name" value="Transposase_Znf"/>
</dbReference>
<name>A0AAU2UWB5_9ACTN</name>
<sequence>MALSGTVVRCDELVGLLFPYLDAVLVESVFRVNEVVHVEARTRGLDVVCPDCATPSGRVHSTYERHLADGPMGGQAVWIDLTVRRLYCENAGCARRTFAEQVRGLTVRYGRRTPTAQRMLEALAIALAGRAGSRLATVLHTRVSRMTLLRAVMNLPDPAWNVPKVLGVDDFATRRGQHYGTVLIDCETRRPLDLLPGRDAATLATWLREHPGSEVICRDRAGAYAEGARTGAPNAVQVADRFHLWQNLGTAVERSVRRHSHCLKAAGASTDGLVNETGAAEAEQFMSPIEARIRERHATIHRLLAQGHGIREIARELHMGGNTVRRTARAAAPEELLSGRHQPRRSQLDPYKAHLDQRWAQGFTNAVHLHAELRAFGYQGGYQPISDYLRPRRRRRIRVVAPAPPGVRQVTGWMMRHPDRLGIEDASSPSSLPAAPS</sequence>